<reference evidence="5 6" key="1">
    <citation type="submission" date="2014-04" db="EMBL/GenBank/DDBJ databases">
        <authorList>
            <consortium name="International Citrus Genome Consortium"/>
            <person name="Gmitter F."/>
            <person name="Chen C."/>
            <person name="Farmerie W."/>
            <person name="Harkins T."/>
            <person name="Desany B."/>
            <person name="Mohiuddin M."/>
            <person name="Kodira C."/>
            <person name="Borodovsky M."/>
            <person name="Lomsadze A."/>
            <person name="Burns P."/>
            <person name="Jenkins J."/>
            <person name="Prochnik S."/>
            <person name="Shu S."/>
            <person name="Chapman J."/>
            <person name="Pitluck S."/>
            <person name="Schmutz J."/>
            <person name="Rokhsar D."/>
        </authorList>
    </citation>
    <scope>NUCLEOTIDE SEQUENCE</scope>
</reference>
<sequence>METEDKERKENPGRNTSDLEAKTAELVKTKAELKRAKDNAMQSWLDSKPLIDELERLKATLASDKNRCSMSNMIVSELQAELDSTTKSIMSKKEEEVNATMMIKELSQALAETRQELEALKLATDEERRARSNLKQVLRLKRQKLRTSQLALRATRIESEACRASAAEALRCIGISETDGAITVQMTQEEYHALKRRAEEEASLAEWRVSVSMEQREGVEASRDFALSRLQETRLRRRSRMSVKDEKIAGQEAREMAEELDSKIKAEGQENRGFAFPKARAKLINAESSRSRGKSQQMRRSKSNNNNGNSLVKKRRTSIFHQIKDFIVRSITRLFG</sequence>
<gene>
    <name evidence="5" type="ORF">CISIN_1g035694mg</name>
</gene>
<dbReference type="GO" id="GO:0009904">
    <property type="term" value="P:chloroplast accumulation movement"/>
    <property type="evidence" value="ECO:0000318"/>
    <property type="project" value="GO_Central"/>
</dbReference>
<dbReference type="AlphaFoldDB" id="A0A067D4Q7"/>
<evidence type="ECO:0000313" key="6">
    <source>
        <dbReference type="Proteomes" id="UP000027120"/>
    </source>
</evidence>
<evidence type="ECO:0000256" key="4">
    <source>
        <dbReference type="SAM" id="MobiDB-lite"/>
    </source>
</evidence>
<dbReference type="GO" id="GO:0009903">
    <property type="term" value="P:chloroplast avoidance movement"/>
    <property type="evidence" value="ECO:0000318"/>
    <property type="project" value="GO_Central"/>
</dbReference>
<keyword evidence="2 3" id="KW-0175">Coiled coil</keyword>
<protein>
    <recommendedName>
        <fullName evidence="7">WEB family protein</fullName>
    </recommendedName>
</protein>
<evidence type="ECO:0000313" key="5">
    <source>
        <dbReference type="EMBL" id="KDO37974.1"/>
    </source>
</evidence>
<dbReference type="EMBL" id="KK789150">
    <property type="protein sequence ID" value="KDO37974.1"/>
    <property type="molecule type" value="Genomic_DNA"/>
</dbReference>
<feature type="compositionally biased region" description="Basic residues" evidence="4">
    <location>
        <begin position="291"/>
        <end position="302"/>
    </location>
</feature>
<dbReference type="GO" id="GO:0005829">
    <property type="term" value="C:cytosol"/>
    <property type="evidence" value="ECO:0000318"/>
    <property type="project" value="GO_Central"/>
</dbReference>
<keyword evidence="6" id="KW-1185">Reference proteome</keyword>
<feature type="region of interest" description="Disordered" evidence="4">
    <location>
        <begin position="1"/>
        <end position="22"/>
    </location>
</feature>
<evidence type="ECO:0000256" key="3">
    <source>
        <dbReference type="SAM" id="Coils"/>
    </source>
</evidence>
<feature type="coiled-coil region" evidence="3">
    <location>
        <begin position="75"/>
        <end position="130"/>
    </location>
</feature>
<dbReference type="PANTHER" id="PTHR32054:SF70">
    <property type="entry name" value="OS07G0620100 PROTEIN"/>
    <property type="match status" value="1"/>
</dbReference>
<dbReference type="Proteomes" id="UP000027120">
    <property type="component" value="Unassembled WGS sequence"/>
</dbReference>
<accession>A0A067D4Q7</accession>
<feature type="region of interest" description="Disordered" evidence="4">
    <location>
        <begin position="285"/>
        <end position="315"/>
    </location>
</feature>
<evidence type="ECO:0000256" key="2">
    <source>
        <dbReference type="ARBA" id="ARBA00023054"/>
    </source>
</evidence>
<proteinExistence type="inferred from homology"/>
<dbReference type="SMR" id="A0A067D4Q7"/>
<comment type="similarity">
    <text evidence="1">Belongs to the WEB family.</text>
</comment>
<evidence type="ECO:0008006" key="7">
    <source>
        <dbReference type="Google" id="ProtNLM"/>
    </source>
</evidence>
<dbReference type="InterPro" id="IPR008545">
    <property type="entry name" value="Web"/>
</dbReference>
<organism evidence="5 6">
    <name type="scientific">Citrus sinensis</name>
    <name type="common">Sweet orange</name>
    <name type="synonym">Citrus aurantium var. sinensis</name>
    <dbReference type="NCBI Taxonomy" id="2711"/>
    <lineage>
        <taxon>Eukaryota</taxon>
        <taxon>Viridiplantae</taxon>
        <taxon>Streptophyta</taxon>
        <taxon>Embryophyta</taxon>
        <taxon>Tracheophyta</taxon>
        <taxon>Spermatophyta</taxon>
        <taxon>Magnoliopsida</taxon>
        <taxon>eudicotyledons</taxon>
        <taxon>Gunneridae</taxon>
        <taxon>Pentapetalae</taxon>
        <taxon>rosids</taxon>
        <taxon>malvids</taxon>
        <taxon>Sapindales</taxon>
        <taxon>Rutaceae</taxon>
        <taxon>Aurantioideae</taxon>
        <taxon>Citrus</taxon>
    </lineage>
</organism>
<name>A0A067D4Q7_CITSI</name>
<evidence type="ECO:0000256" key="1">
    <source>
        <dbReference type="ARBA" id="ARBA00005485"/>
    </source>
</evidence>
<dbReference type="PANTHER" id="PTHR32054">
    <property type="entry name" value="HEAVY CHAIN, PUTATIVE, EXPRESSED-RELATED-RELATED"/>
    <property type="match status" value="1"/>
</dbReference>
<dbReference type="Pfam" id="PF05701">
    <property type="entry name" value="WEMBL"/>
    <property type="match status" value="1"/>
</dbReference>